<dbReference type="AlphaFoldDB" id="A0A6M3LSS8"/>
<name>A0A6M3LSS8_9ZZZZ</name>
<dbReference type="EMBL" id="MT143531">
    <property type="protein sequence ID" value="QJA97863.1"/>
    <property type="molecule type" value="Genomic_DNA"/>
</dbReference>
<evidence type="ECO:0000313" key="1">
    <source>
        <dbReference type="EMBL" id="QJA97863.1"/>
    </source>
</evidence>
<protein>
    <submittedName>
        <fullName evidence="1">Uncharacterized protein</fullName>
    </submittedName>
</protein>
<gene>
    <name evidence="1" type="ORF">MM415B05890_0009</name>
</gene>
<proteinExistence type="predicted"/>
<organism evidence="1">
    <name type="scientific">viral metagenome</name>
    <dbReference type="NCBI Taxonomy" id="1070528"/>
    <lineage>
        <taxon>unclassified sequences</taxon>
        <taxon>metagenomes</taxon>
        <taxon>organismal metagenomes</taxon>
    </lineage>
</organism>
<accession>A0A6M3LSS8</accession>
<sequence length="179" mass="21281">MISLLTKVRGYGWYCPNCEAHKDVDKIGVVKVVKDRFMTVICTDCNTEVVDCFLVDHPSRLQGYKYCDKCLDRFRCLTRADVVIEKELQSVKGHEIHSVPNVVDTRHIDGVRSYTGIYNHKLEQNEELYCTYPERDDCNHSWMRQNYRGSPYRRCTYMKYDKDNKEWFCYYGRSKRGEV</sequence>
<reference evidence="1" key="1">
    <citation type="submission" date="2020-03" db="EMBL/GenBank/DDBJ databases">
        <title>The deep terrestrial virosphere.</title>
        <authorList>
            <person name="Holmfeldt K."/>
            <person name="Nilsson E."/>
            <person name="Simone D."/>
            <person name="Lopez-Fernandez M."/>
            <person name="Wu X."/>
            <person name="de Brujin I."/>
            <person name="Lundin D."/>
            <person name="Andersson A."/>
            <person name="Bertilsson S."/>
            <person name="Dopson M."/>
        </authorList>
    </citation>
    <scope>NUCLEOTIDE SEQUENCE</scope>
    <source>
        <strain evidence="1">MM415B05890</strain>
    </source>
</reference>